<reference evidence="1 2" key="1">
    <citation type="submission" date="2019-11" db="EMBL/GenBank/DDBJ databases">
        <title>Comparative genomics of hydrocarbon-degrading Desulfosarcina strains.</title>
        <authorList>
            <person name="Watanabe M."/>
            <person name="Kojima H."/>
            <person name="Fukui M."/>
        </authorList>
    </citation>
    <scope>NUCLEOTIDE SEQUENCE [LARGE SCALE GENOMIC DNA]</scope>
    <source>
        <strain evidence="2">oXyS1</strain>
    </source>
</reference>
<proteinExistence type="predicted"/>
<gene>
    <name evidence="1" type="ORF">DSCOOX_00800</name>
</gene>
<evidence type="ECO:0000313" key="2">
    <source>
        <dbReference type="Proteomes" id="UP000422108"/>
    </source>
</evidence>
<name>A0A5K8A3N0_9BACT</name>
<evidence type="ECO:0000313" key="1">
    <source>
        <dbReference type="EMBL" id="BBO86900.1"/>
    </source>
</evidence>
<sequence length="49" mass="5763">MFAIIIKKVMDNTVNRVTTNIFFIKYLTSPIRPLKMPHFPNLLNISNEK</sequence>
<organism evidence="1 2">
    <name type="scientific">Desulfosarcina ovata subsp. ovata</name>
    <dbReference type="NCBI Taxonomy" id="2752305"/>
    <lineage>
        <taxon>Bacteria</taxon>
        <taxon>Pseudomonadati</taxon>
        <taxon>Thermodesulfobacteriota</taxon>
        <taxon>Desulfobacteria</taxon>
        <taxon>Desulfobacterales</taxon>
        <taxon>Desulfosarcinaceae</taxon>
        <taxon>Desulfosarcina</taxon>
    </lineage>
</organism>
<dbReference type="AlphaFoldDB" id="A0A5K8A3N0"/>
<keyword evidence="2" id="KW-1185">Reference proteome</keyword>
<dbReference type="EMBL" id="AP021879">
    <property type="protein sequence ID" value="BBO86900.1"/>
    <property type="molecule type" value="Genomic_DNA"/>
</dbReference>
<dbReference type="Proteomes" id="UP000422108">
    <property type="component" value="Chromosome"/>
</dbReference>
<protein>
    <submittedName>
        <fullName evidence="1">Uncharacterized protein</fullName>
    </submittedName>
</protein>
<accession>A0A5K8A3N0</accession>